<dbReference type="CDD" id="cd05121">
    <property type="entry name" value="ABC1_ADCK3-like"/>
    <property type="match status" value="1"/>
</dbReference>
<organism evidence="2 3">
    <name type="scientific">Sandaracinus amylolyticus</name>
    <dbReference type="NCBI Taxonomy" id="927083"/>
    <lineage>
        <taxon>Bacteria</taxon>
        <taxon>Pseudomonadati</taxon>
        <taxon>Myxococcota</taxon>
        <taxon>Polyangia</taxon>
        <taxon>Polyangiales</taxon>
        <taxon>Sandaracinaceae</taxon>
        <taxon>Sandaracinus</taxon>
    </lineage>
</organism>
<dbReference type="InterPro" id="IPR011009">
    <property type="entry name" value="Kinase-like_dom_sf"/>
</dbReference>
<dbReference type="AlphaFoldDB" id="A0A0F6YI13"/>
<dbReference type="GO" id="GO:0004497">
    <property type="term" value="F:monooxygenase activity"/>
    <property type="evidence" value="ECO:0007669"/>
    <property type="project" value="UniProtKB-KW"/>
</dbReference>
<keyword evidence="3" id="KW-1185">Reference proteome</keyword>
<evidence type="ECO:0000313" key="3">
    <source>
        <dbReference type="Proteomes" id="UP000034883"/>
    </source>
</evidence>
<dbReference type="Pfam" id="PF03109">
    <property type="entry name" value="ABC1"/>
    <property type="match status" value="1"/>
</dbReference>
<keyword evidence="2" id="KW-0503">Monooxygenase</keyword>
<reference evidence="2 3" key="1">
    <citation type="submission" date="2015-03" db="EMBL/GenBank/DDBJ databases">
        <title>Genome assembly of Sandaracinus amylolyticus DSM 53668.</title>
        <authorList>
            <person name="Sharma G."/>
            <person name="Subramanian S."/>
        </authorList>
    </citation>
    <scope>NUCLEOTIDE SEQUENCE [LARGE SCALE GENOMIC DNA]</scope>
    <source>
        <strain evidence="2 3">DSM 53668</strain>
    </source>
</reference>
<keyword evidence="2" id="KW-0560">Oxidoreductase</keyword>
<dbReference type="InterPro" id="IPR051130">
    <property type="entry name" value="Mito_struct-func_regulator"/>
</dbReference>
<dbReference type="PANTHER" id="PTHR43173">
    <property type="entry name" value="ABC1 FAMILY PROTEIN"/>
    <property type="match status" value="1"/>
</dbReference>
<accession>A0A0F6YI13</accession>
<sequence length="433" mass="49169">MVSRALIASLTLLPIWIAYVVPFVRMRRGATIPSERWRALHEKHAPRFYRLAVHMRGGLIKVGQILSTRVDILPVEWTSTLSGLQDRVDPLPWIELEPHVRRAYGRSPHELFETIDTQPTAAASFGQVHKAVTPDGERVALKIRYPDAEAKLAADMFTLRMMLPLFSVFVPQMSLRPIFEEVRRALFTELDYEQEARFTQTVHENFRDVERIHVPRVLTEYTRRDVICTTWFEGKKITDPALLSDERMDRRALLELVIEAWVKMMYVDGVFQSDPHPGNLLARIGADGRPEVCIVDFGQVKILTRAFHQTLVRSVMCFVTQDVDGFAATLSELGLFGEKDIPRVKPLLEKILGRYATMTPEQTQAMDFTWVREEVLSQISSVRGIVIPQELVLYGRTFALLAGLSRAIDPTVDAFALAKPHFLRAMLAGGPPA</sequence>
<gene>
    <name evidence="2" type="ORF">DB32_001731</name>
</gene>
<dbReference type="SUPFAM" id="SSF56112">
    <property type="entry name" value="Protein kinase-like (PK-like)"/>
    <property type="match status" value="1"/>
</dbReference>
<name>A0A0F6YI13_9BACT</name>
<feature type="domain" description="ABC1 atypical kinase-like" evidence="1">
    <location>
        <begin position="84"/>
        <end position="326"/>
    </location>
</feature>
<dbReference type="PANTHER" id="PTHR43173:SF19">
    <property type="entry name" value="AARF DOMAIN-CONTAINING PROTEIN KINASE 1"/>
    <property type="match status" value="1"/>
</dbReference>
<dbReference type="Proteomes" id="UP000034883">
    <property type="component" value="Chromosome"/>
</dbReference>
<protein>
    <submittedName>
        <fullName evidence="2">Ubiquinone biosynthesis monooxygenase UbiB</fullName>
    </submittedName>
</protein>
<keyword evidence="2" id="KW-0830">Ubiquinone</keyword>
<dbReference type="InterPro" id="IPR004147">
    <property type="entry name" value="ABC1_dom"/>
</dbReference>
<proteinExistence type="predicted"/>
<evidence type="ECO:0000313" key="2">
    <source>
        <dbReference type="EMBL" id="AKF04582.1"/>
    </source>
</evidence>
<evidence type="ECO:0000259" key="1">
    <source>
        <dbReference type="Pfam" id="PF03109"/>
    </source>
</evidence>
<dbReference type="EMBL" id="CP011125">
    <property type="protein sequence ID" value="AKF04582.1"/>
    <property type="molecule type" value="Genomic_DNA"/>
</dbReference>
<dbReference type="KEGG" id="samy:DB32_001731"/>